<dbReference type="Gene3D" id="3.30.420.10">
    <property type="entry name" value="Ribonuclease H-like superfamily/Ribonuclease H"/>
    <property type="match status" value="1"/>
</dbReference>
<dbReference type="InterPro" id="IPR012588">
    <property type="entry name" value="Exosome-assoc_fac_Rrp6_N"/>
</dbReference>
<dbReference type="GO" id="GO:0000166">
    <property type="term" value="F:nucleotide binding"/>
    <property type="evidence" value="ECO:0007669"/>
    <property type="project" value="InterPro"/>
</dbReference>
<dbReference type="EMBL" id="HG793125">
    <property type="protein sequence ID" value="CDK25170.1"/>
    <property type="molecule type" value="Genomic_DNA"/>
</dbReference>
<keyword evidence="3" id="KW-0540">Nuclease</keyword>
<feature type="domain" description="HRDC" evidence="10">
    <location>
        <begin position="465"/>
        <end position="545"/>
    </location>
</feature>
<dbReference type="GO" id="GO:0071040">
    <property type="term" value="P:nuclear polyadenylation-dependent antisense transcript catabolic process"/>
    <property type="evidence" value="ECO:0007669"/>
    <property type="project" value="TreeGrafter"/>
</dbReference>
<dbReference type="STRING" id="1382522.W6MTP7"/>
<evidence type="ECO:0000256" key="7">
    <source>
        <dbReference type="ARBA" id="ARBA00023242"/>
    </source>
</evidence>
<dbReference type="GO" id="GO:0071037">
    <property type="term" value="P:nuclear polyadenylation-dependent snRNA catabolic process"/>
    <property type="evidence" value="ECO:0007669"/>
    <property type="project" value="TreeGrafter"/>
</dbReference>
<evidence type="ECO:0000256" key="2">
    <source>
        <dbReference type="ARBA" id="ARBA00022552"/>
    </source>
</evidence>
<comment type="subcellular location">
    <subcellularLocation>
        <location evidence="1">Nucleus</location>
    </subcellularLocation>
</comment>
<dbReference type="SUPFAM" id="SSF53098">
    <property type="entry name" value="Ribonuclease H-like"/>
    <property type="match status" value="1"/>
</dbReference>
<dbReference type="GO" id="GO:0071035">
    <property type="term" value="P:nuclear polyadenylation-dependent rRNA catabolic process"/>
    <property type="evidence" value="ECO:0007669"/>
    <property type="project" value="TreeGrafter"/>
</dbReference>
<dbReference type="Pfam" id="PF01612">
    <property type="entry name" value="DNA_pol_A_exo1"/>
    <property type="match status" value="1"/>
</dbReference>
<keyword evidence="5" id="KW-0271">Exosome</keyword>
<dbReference type="InterPro" id="IPR036397">
    <property type="entry name" value="RNaseH_sf"/>
</dbReference>
<dbReference type="GO" id="GO:0000175">
    <property type="term" value="F:3'-5'-RNA exonuclease activity"/>
    <property type="evidence" value="ECO:0007669"/>
    <property type="project" value="InterPro"/>
</dbReference>
<feature type="compositionally biased region" description="Basic residues" evidence="9">
    <location>
        <begin position="733"/>
        <end position="743"/>
    </location>
</feature>
<evidence type="ECO:0000256" key="3">
    <source>
        <dbReference type="ARBA" id="ARBA00022722"/>
    </source>
</evidence>
<dbReference type="PANTHER" id="PTHR12124">
    <property type="entry name" value="POLYMYOSITIS/SCLERODERMA AUTOANTIGEN-RELATED"/>
    <property type="match status" value="1"/>
</dbReference>
<dbReference type="PANTHER" id="PTHR12124:SF47">
    <property type="entry name" value="EXOSOME COMPONENT 10"/>
    <property type="match status" value="1"/>
</dbReference>
<reference evidence="11" key="2">
    <citation type="submission" date="2014-02" db="EMBL/GenBank/DDBJ databases">
        <title>Complete DNA sequence of /Kuraishia capsulata/ illustrates novel genomic features among budding yeasts (/Saccharomycotina/).</title>
        <authorList>
            <person name="Morales L."/>
            <person name="Noel B."/>
            <person name="Porcel B."/>
            <person name="Marcet-Houben M."/>
            <person name="Hullo M-F."/>
            <person name="Sacerdot C."/>
            <person name="Tekaia F."/>
            <person name="Leh-Louis V."/>
            <person name="Despons L."/>
            <person name="Khanna V."/>
            <person name="Aury J-M."/>
            <person name="Barbe V."/>
            <person name="Couloux A."/>
            <person name="Labadie K."/>
            <person name="Pelletier E."/>
            <person name="Souciet J-L."/>
            <person name="Boekhout T."/>
            <person name="Gabaldon T."/>
            <person name="Wincker P."/>
            <person name="Dujon B."/>
        </authorList>
    </citation>
    <scope>NUCLEOTIDE SEQUENCE</scope>
    <source>
        <strain evidence="11">CBS 1993</strain>
    </source>
</reference>
<dbReference type="GeneID" id="34518570"/>
<dbReference type="InterPro" id="IPR010997">
    <property type="entry name" value="HRDC-like_sf"/>
</dbReference>
<dbReference type="Pfam" id="PF08066">
    <property type="entry name" value="PMC2NT"/>
    <property type="match status" value="1"/>
</dbReference>
<evidence type="ECO:0000256" key="9">
    <source>
        <dbReference type="SAM" id="MobiDB-lite"/>
    </source>
</evidence>
<feature type="region of interest" description="Disordered" evidence="9">
    <location>
        <begin position="650"/>
        <end position="714"/>
    </location>
</feature>
<keyword evidence="7" id="KW-0539">Nucleus</keyword>
<dbReference type="AlphaFoldDB" id="W6MTP7"/>
<dbReference type="GO" id="GO:0000467">
    <property type="term" value="P:exonucleolytic trimming to generate mature 3'-end of 5.8S rRNA from tricistronic rRNA transcript (SSU-rRNA, 5.8S rRNA, LSU-rRNA)"/>
    <property type="evidence" value="ECO:0007669"/>
    <property type="project" value="InterPro"/>
</dbReference>
<dbReference type="SMART" id="SM00341">
    <property type="entry name" value="HRDC"/>
    <property type="match status" value="1"/>
</dbReference>
<dbReference type="InterPro" id="IPR049559">
    <property type="entry name" value="Rrp6p-like_exo"/>
</dbReference>
<protein>
    <recommendedName>
        <fullName evidence="10">HRDC domain-containing protein</fullName>
    </recommendedName>
</protein>
<dbReference type="SMART" id="SM00474">
    <property type="entry name" value="35EXOc"/>
    <property type="match status" value="1"/>
</dbReference>
<dbReference type="InterPro" id="IPR012337">
    <property type="entry name" value="RNaseH-like_sf"/>
</dbReference>
<dbReference type="GO" id="GO:0003727">
    <property type="term" value="F:single-stranded RNA binding"/>
    <property type="evidence" value="ECO:0007669"/>
    <property type="project" value="TreeGrafter"/>
</dbReference>
<evidence type="ECO:0000313" key="11">
    <source>
        <dbReference type="EMBL" id="CDK25170.1"/>
    </source>
</evidence>
<dbReference type="Pfam" id="PF00570">
    <property type="entry name" value="HRDC"/>
    <property type="match status" value="1"/>
</dbReference>
<dbReference type="GO" id="GO:0000176">
    <property type="term" value="C:nuclear exosome (RNase complex)"/>
    <property type="evidence" value="ECO:0007669"/>
    <property type="project" value="InterPro"/>
</dbReference>
<feature type="region of interest" description="Disordered" evidence="9">
    <location>
        <begin position="727"/>
        <end position="778"/>
    </location>
</feature>
<feature type="compositionally biased region" description="Low complexity" evidence="9">
    <location>
        <begin position="662"/>
        <end position="682"/>
    </location>
</feature>
<dbReference type="InterPro" id="IPR002121">
    <property type="entry name" value="HRDC_dom"/>
</dbReference>
<keyword evidence="12" id="KW-1185">Reference proteome</keyword>
<dbReference type="GO" id="GO:0071036">
    <property type="term" value="P:nuclear polyadenylation-dependent snoRNA catabolic process"/>
    <property type="evidence" value="ECO:0007669"/>
    <property type="project" value="TreeGrafter"/>
</dbReference>
<evidence type="ECO:0000256" key="8">
    <source>
        <dbReference type="ARBA" id="ARBA00043957"/>
    </source>
</evidence>
<keyword evidence="4" id="KW-0378">Hydrolase</keyword>
<evidence type="ECO:0000256" key="4">
    <source>
        <dbReference type="ARBA" id="ARBA00022801"/>
    </source>
</evidence>
<name>W6MTP7_9ASCO</name>
<dbReference type="GO" id="GO:0005730">
    <property type="term" value="C:nucleolus"/>
    <property type="evidence" value="ECO:0007669"/>
    <property type="project" value="TreeGrafter"/>
</dbReference>
<gene>
    <name evidence="11" type="ORF">KUCA_T00001137001</name>
</gene>
<dbReference type="HOGENOM" id="CLU_010129_3_2_1"/>
<dbReference type="InterPro" id="IPR002562">
    <property type="entry name" value="3'-5'_exonuclease_dom"/>
</dbReference>
<dbReference type="GO" id="GO:0071044">
    <property type="term" value="P:histone mRNA catabolic process"/>
    <property type="evidence" value="ECO:0007669"/>
    <property type="project" value="TreeGrafter"/>
</dbReference>
<feature type="compositionally biased region" description="Basic and acidic residues" evidence="9">
    <location>
        <begin position="683"/>
        <end position="714"/>
    </location>
</feature>
<dbReference type="Proteomes" id="UP000019384">
    <property type="component" value="Unassembled WGS sequence"/>
</dbReference>
<evidence type="ECO:0000259" key="10">
    <source>
        <dbReference type="PROSITE" id="PS50967"/>
    </source>
</evidence>
<comment type="similarity">
    <text evidence="8">Belongs to the exosome component 10/RRP6 family.</text>
</comment>
<organism evidence="11 12">
    <name type="scientific">Kuraishia capsulata CBS 1993</name>
    <dbReference type="NCBI Taxonomy" id="1382522"/>
    <lineage>
        <taxon>Eukaryota</taxon>
        <taxon>Fungi</taxon>
        <taxon>Dikarya</taxon>
        <taxon>Ascomycota</taxon>
        <taxon>Saccharomycotina</taxon>
        <taxon>Pichiomycetes</taxon>
        <taxon>Pichiales</taxon>
        <taxon>Pichiaceae</taxon>
        <taxon>Kuraishia</taxon>
    </lineage>
</organism>
<dbReference type="GO" id="GO:0071038">
    <property type="term" value="P:TRAMP-dependent tRNA surveillance pathway"/>
    <property type="evidence" value="ECO:0007669"/>
    <property type="project" value="TreeGrafter"/>
</dbReference>
<keyword evidence="6" id="KW-0269">Exonuclease</keyword>
<dbReference type="CDD" id="cd06147">
    <property type="entry name" value="Rrp6p_like_exo"/>
    <property type="match status" value="1"/>
</dbReference>
<dbReference type="SUPFAM" id="SSF47819">
    <property type="entry name" value="HRDC-like"/>
    <property type="match status" value="1"/>
</dbReference>
<evidence type="ECO:0000313" key="12">
    <source>
        <dbReference type="Proteomes" id="UP000019384"/>
    </source>
</evidence>
<sequence length="778" mass="87822">MPQHNQSHISLETVAPKLANVIRPAAGLAAKDVKFYKALDPQVSSSADASSGLILELAQRLVDLSTADKESVTLSADAEILDLTRLVGDVLDDLVEKTDIALDDFEKGKVYDAADEAKDNETESEDGFTYLDPGNAQANKLTRRRDKPQEQFGFEIDNSEETPFRPLLPTKPHAIHPLNTALVDPEYVFSEVSQSEILVTPQHYEQPYAFEIMNQEYPEAILRKSVPIDAKPWAETTAIWVDTPELLRQMVDTLKNEAAIAVDLEHHDFRTYRGLTCLIQISNRDQDWLIDPLALWRELHILNEVTADPKIVKVFHGAFMDTHWLQRDFGVYVVSMFDTYHACVALGFPQRGLSYLLERFAKFRTSKVYQRADWRLRPLTDIMKEYARSDTHFLLYVYDNLRNMLLENGKMSEVLAASRKVAAQRFEYPDFKPLELSAGNGFSYDTAAQYRERPWGGQMGRLGVPRAKEEVFKSLYQWRKSVAQQNDESVAFVMSSALLAELALKAPTTLTELRSVNQKIPDLVLSREQEVVDLINDALARSDLEDMEKLGSVEFEEPVETHTENTTGNFVELKDAGEIESVFLKLAQKLEYAKTDAIMGARPRILGAEKATFAVEYPQRGKVVTHTVEDLDGRKEFLAKELDNEVVVVPEQTTAEETGSVEPQIPAEEPSAAPSSVSSSDPLEAKTAAEKDEIITLRKKREQPFRERKEADTEAVDYSKFDKIILDSEGKRERSRKKDKTKPKPIFDPYSASSEGPQGAKKKDRFIGGKSSTYKAKR</sequence>
<accession>W6MTP7</accession>
<dbReference type="GO" id="GO:0071039">
    <property type="term" value="P:nuclear polyadenylation-dependent CUT catabolic process"/>
    <property type="evidence" value="ECO:0007669"/>
    <property type="project" value="TreeGrafter"/>
</dbReference>
<evidence type="ECO:0000256" key="5">
    <source>
        <dbReference type="ARBA" id="ARBA00022835"/>
    </source>
</evidence>
<dbReference type="PROSITE" id="PS50967">
    <property type="entry name" value="HRDC"/>
    <property type="match status" value="1"/>
</dbReference>
<dbReference type="FunFam" id="3.30.420.10:FF:000059">
    <property type="entry name" value="Exosome complex exonuclease Rrp6"/>
    <property type="match status" value="1"/>
</dbReference>
<dbReference type="Gene3D" id="1.10.150.80">
    <property type="entry name" value="HRDC domain"/>
    <property type="match status" value="1"/>
</dbReference>
<proteinExistence type="inferred from homology"/>
<dbReference type="InterPro" id="IPR045092">
    <property type="entry name" value="Rrp6-like"/>
</dbReference>
<evidence type="ECO:0000256" key="6">
    <source>
        <dbReference type="ARBA" id="ARBA00022839"/>
    </source>
</evidence>
<reference evidence="11" key="1">
    <citation type="submission" date="2013-12" db="EMBL/GenBank/DDBJ databases">
        <authorList>
            <person name="Genoscope - CEA"/>
        </authorList>
    </citation>
    <scope>NUCLEOTIDE SEQUENCE</scope>
    <source>
        <strain evidence="11">CBS 1993</strain>
    </source>
</reference>
<dbReference type="OrthoDB" id="2250022at2759"/>
<dbReference type="InterPro" id="IPR044876">
    <property type="entry name" value="HRDC_dom_sf"/>
</dbReference>
<dbReference type="GO" id="GO:0071051">
    <property type="term" value="P:poly(A)-dependent snoRNA 3'-end processing"/>
    <property type="evidence" value="ECO:0007669"/>
    <property type="project" value="TreeGrafter"/>
</dbReference>
<feature type="region of interest" description="Disordered" evidence="9">
    <location>
        <begin position="116"/>
        <end position="146"/>
    </location>
</feature>
<dbReference type="RefSeq" id="XP_022457182.1">
    <property type="nucleotide sequence ID" value="XM_022605744.1"/>
</dbReference>
<keyword evidence="2" id="KW-0698">rRNA processing</keyword>
<evidence type="ECO:0000256" key="1">
    <source>
        <dbReference type="ARBA" id="ARBA00004123"/>
    </source>
</evidence>